<keyword evidence="2" id="KW-0378">Hydrolase</keyword>
<dbReference type="GO" id="GO:0008821">
    <property type="term" value="F:crossover junction DNA endonuclease activity"/>
    <property type="evidence" value="ECO:0007669"/>
    <property type="project" value="InterPro"/>
</dbReference>
<dbReference type="CDD" id="cd09870">
    <property type="entry name" value="PIN_YEN1"/>
    <property type="match status" value="1"/>
</dbReference>
<accession>A0A9P5H0T9</accession>
<keyword evidence="7" id="KW-1185">Reference proteome</keyword>
<proteinExistence type="predicted"/>
<feature type="compositionally biased region" description="Low complexity" evidence="3">
    <location>
        <begin position="470"/>
        <end position="481"/>
    </location>
</feature>
<feature type="region of interest" description="Disordered" evidence="3">
    <location>
        <begin position="455"/>
        <end position="481"/>
    </location>
</feature>
<evidence type="ECO:0000256" key="2">
    <source>
        <dbReference type="ARBA" id="ARBA00022801"/>
    </source>
</evidence>
<dbReference type="SUPFAM" id="SSF47807">
    <property type="entry name" value="5' to 3' exonuclease, C-terminal subdomain"/>
    <property type="match status" value="1"/>
</dbReference>
<organism evidence="6 7">
    <name type="scientific">Cylindrodendrum hubeiense</name>
    <dbReference type="NCBI Taxonomy" id="595255"/>
    <lineage>
        <taxon>Eukaryota</taxon>
        <taxon>Fungi</taxon>
        <taxon>Dikarya</taxon>
        <taxon>Ascomycota</taxon>
        <taxon>Pezizomycotina</taxon>
        <taxon>Sordariomycetes</taxon>
        <taxon>Hypocreomycetidae</taxon>
        <taxon>Hypocreales</taxon>
        <taxon>Nectriaceae</taxon>
        <taxon>Cylindrodendrum</taxon>
    </lineage>
</organism>
<dbReference type="PANTHER" id="PTHR11081">
    <property type="entry name" value="FLAP ENDONUCLEASE FAMILY MEMBER"/>
    <property type="match status" value="1"/>
</dbReference>
<feature type="compositionally biased region" description="Polar residues" evidence="3">
    <location>
        <begin position="552"/>
        <end position="564"/>
    </location>
</feature>
<dbReference type="Gene3D" id="1.10.150.20">
    <property type="entry name" value="5' to 3' exonuclease, C-terminal subdomain"/>
    <property type="match status" value="1"/>
</dbReference>
<dbReference type="PRINTS" id="PR00853">
    <property type="entry name" value="XPGRADSUPER"/>
</dbReference>
<dbReference type="InterPro" id="IPR006085">
    <property type="entry name" value="XPG_DNA_repair_N"/>
</dbReference>
<feature type="compositionally biased region" description="Low complexity" evidence="3">
    <location>
        <begin position="513"/>
        <end position="522"/>
    </location>
</feature>
<dbReference type="SMART" id="SM00485">
    <property type="entry name" value="XPGN"/>
    <property type="match status" value="1"/>
</dbReference>
<dbReference type="Pfam" id="PF00752">
    <property type="entry name" value="XPG_N"/>
    <property type="match status" value="1"/>
</dbReference>
<reference evidence="6" key="1">
    <citation type="submission" date="2020-03" db="EMBL/GenBank/DDBJ databases">
        <title>Draft Genome Sequence of Cylindrodendrum hubeiense.</title>
        <authorList>
            <person name="Buettner E."/>
            <person name="Kellner H."/>
        </authorList>
    </citation>
    <scope>NUCLEOTIDE SEQUENCE</scope>
    <source>
        <strain evidence="6">IHI 201604</strain>
    </source>
</reference>
<keyword evidence="1" id="KW-0540">Nuclease</keyword>
<dbReference type="CDD" id="cd09906">
    <property type="entry name" value="H3TH_YEN1"/>
    <property type="match status" value="1"/>
</dbReference>
<dbReference type="FunFam" id="3.40.50.1010:FF:000037">
    <property type="entry name" value="Rad2-like endonuclease, putative (AFU_orthologue AFUA_3G13260)"/>
    <property type="match status" value="1"/>
</dbReference>
<name>A0A9P5H0T9_9HYPO</name>
<evidence type="ECO:0000259" key="4">
    <source>
        <dbReference type="SMART" id="SM00484"/>
    </source>
</evidence>
<gene>
    <name evidence="6" type="ORF">G7Z17_g13542</name>
</gene>
<feature type="domain" description="XPG N-terminal" evidence="5">
    <location>
        <begin position="1"/>
        <end position="101"/>
    </location>
</feature>
<dbReference type="SUPFAM" id="SSF88723">
    <property type="entry name" value="PIN domain-like"/>
    <property type="match status" value="1"/>
</dbReference>
<feature type="compositionally biased region" description="Basic residues" evidence="3">
    <location>
        <begin position="458"/>
        <end position="469"/>
    </location>
</feature>
<dbReference type="GO" id="GO:0006281">
    <property type="term" value="P:DNA repair"/>
    <property type="evidence" value="ECO:0007669"/>
    <property type="project" value="UniProtKB-ARBA"/>
</dbReference>
<evidence type="ECO:0000313" key="6">
    <source>
        <dbReference type="EMBL" id="KAF7533241.1"/>
    </source>
</evidence>
<evidence type="ECO:0000259" key="5">
    <source>
        <dbReference type="SMART" id="SM00485"/>
    </source>
</evidence>
<feature type="region of interest" description="Disordered" evidence="3">
    <location>
        <begin position="498"/>
        <end position="597"/>
    </location>
</feature>
<sequence>MGIKGIYGELGRGKRVSLSKLAADSFVNSGRPLRLAIDIAIWQFQTQAAQGGTNPAIRTLFYRLTRLLGTPIEPIFVFDGPNKPALKRNKRSGRGDGVANAQAKRLIRLFGFTVHDAPGEAEAECALLQQHGIVDAVLSEDVDTIMFGCTRTLRNWSAEGKGSKTPTHVSLYDVESMNIKELGLGREGMVLVALMSGGDYLPDGIPGCGVKVACEAAKAGFGKSICRLKASDKAGIQAWRESLIHELRTNEKGFFRTRHKALAIPEDFPNLEVLRYYTHPVVSPESNLNAVRDKFGKKRDLYLEDLREFTRETFDWDYRIGAIKFIRVLGQSLLVKNILKQQTEGDHVKKITGSRSHFSTDGTRELRLSFVPQDIVPIDLSKEVDEEIAAGRGGLALNSDDEFEAPVDGVETNGASKAIVGKIYDPAKPDLAWVLETVARYSVPGVVEEWEAAESAKAAKKAPAKKKTTSSKSKAASGMSSGALDKFVKVTKPEVKNTTTLKATKKDTGAAKPSNTSPTRTSTTRRLRVPSPLEPSKHSTPEATIIPVRQRTPWTLASSPTTPRTRGPQGAQHAILISSSPPGPAYSPSPSPSRQPRVLSTFNQELPESVRSILSSGYPAEVVKDERQKPRTTKTTEKVAGFNGVQPTKLKQSSMDMFATKTARPSASQAAILKPPITQPMKAKAASQPVDNFDEFSDFSDFDSASDSSDLEPLSSLLSRVSISPSKHHKDQVSKTRDTSFSPAPARKKLLVPRTSAVGFFKEIEVDTDEHEDRIAREAATLQQRGNRGRVARMSEVEVVDLTLDD</sequence>
<dbReference type="EMBL" id="JAANBB010000841">
    <property type="protein sequence ID" value="KAF7533241.1"/>
    <property type="molecule type" value="Genomic_DNA"/>
</dbReference>
<protein>
    <submittedName>
        <fullName evidence="6">Uncharacterized protein</fullName>
    </submittedName>
</protein>
<dbReference type="OrthoDB" id="2959108at2759"/>
<feature type="region of interest" description="Disordered" evidence="3">
    <location>
        <begin position="722"/>
        <end position="745"/>
    </location>
</feature>
<dbReference type="Gene3D" id="3.40.50.1010">
    <property type="entry name" value="5'-nuclease"/>
    <property type="match status" value="2"/>
</dbReference>
<feature type="compositionally biased region" description="Pro residues" evidence="3">
    <location>
        <begin position="581"/>
        <end position="593"/>
    </location>
</feature>
<evidence type="ECO:0000256" key="3">
    <source>
        <dbReference type="SAM" id="MobiDB-lite"/>
    </source>
</evidence>
<dbReference type="InterPro" id="IPR036279">
    <property type="entry name" value="5-3_exonuclease_C_sf"/>
</dbReference>
<evidence type="ECO:0000313" key="7">
    <source>
        <dbReference type="Proteomes" id="UP000722485"/>
    </source>
</evidence>
<dbReference type="AlphaFoldDB" id="A0A9P5H0T9"/>
<dbReference type="PANTHER" id="PTHR11081:SF75">
    <property type="entry name" value="ENDONUCLEASE, PUTATIVE (AFU_ORTHOLOGUE AFUA_3G13260)-RELATED"/>
    <property type="match status" value="1"/>
</dbReference>
<dbReference type="InterPro" id="IPR029060">
    <property type="entry name" value="PIN-like_dom_sf"/>
</dbReference>
<feature type="domain" description="XPG-I" evidence="4">
    <location>
        <begin position="108"/>
        <end position="184"/>
    </location>
</feature>
<dbReference type="InterPro" id="IPR041177">
    <property type="entry name" value="GEN1_C"/>
</dbReference>
<dbReference type="Pfam" id="PF00867">
    <property type="entry name" value="XPG_I"/>
    <property type="match status" value="1"/>
</dbReference>
<dbReference type="Proteomes" id="UP000722485">
    <property type="component" value="Unassembled WGS sequence"/>
</dbReference>
<dbReference type="SMART" id="SM00484">
    <property type="entry name" value="XPGI"/>
    <property type="match status" value="1"/>
</dbReference>
<comment type="caution">
    <text evidence="6">The sequence shown here is derived from an EMBL/GenBank/DDBJ whole genome shotgun (WGS) entry which is preliminary data.</text>
</comment>
<dbReference type="FunFam" id="3.40.50.1010:FF:000051">
    <property type="entry name" value="Rad2-like endonuclease, putative (AFU_orthologue AFUA_3G13260)"/>
    <property type="match status" value="1"/>
</dbReference>
<dbReference type="InterPro" id="IPR006084">
    <property type="entry name" value="XPG/Rad2"/>
</dbReference>
<dbReference type="Pfam" id="PF18380">
    <property type="entry name" value="GEN1_C"/>
    <property type="match status" value="1"/>
</dbReference>
<dbReference type="GO" id="GO:0017108">
    <property type="term" value="F:5'-flap endonuclease activity"/>
    <property type="evidence" value="ECO:0007669"/>
    <property type="project" value="TreeGrafter"/>
</dbReference>
<dbReference type="InterPro" id="IPR037316">
    <property type="entry name" value="Yen1_H3TH"/>
</dbReference>
<evidence type="ECO:0000256" key="1">
    <source>
        <dbReference type="ARBA" id="ARBA00022722"/>
    </source>
</evidence>
<dbReference type="InterPro" id="IPR006086">
    <property type="entry name" value="XPG-I_dom"/>
</dbReference>